<proteinExistence type="predicted"/>
<dbReference type="Pfam" id="PF04860">
    <property type="entry name" value="Phage_portal"/>
    <property type="match status" value="1"/>
</dbReference>
<feature type="region of interest" description="Disordered" evidence="1">
    <location>
        <begin position="406"/>
        <end position="427"/>
    </location>
</feature>
<dbReference type="NCBIfam" id="TIGR01537">
    <property type="entry name" value="portal_HK97"/>
    <property type="match status" value="1"/>
</dbReference>
<reference evidence="2 3" key="1">
    <citation type="submission" date="2016-11" db="EMBL/GenBank/DDBJ databases">
        <authorList>
            <person name="Jaros S."/>
            <person name="Januszkiewicz K."/>
            <person name="Wedrychowicz H."/>
        </authorList>
    </citation>
    <scope>NUCLEOTIDE SEQUENCE [LARGE SCALE GENOMIC DNA]</scope>
    <source>
        <strain evidence="2 3">DSM 19436</strain>
    </source>
</reference>
<sequence length="427" mass="47265">MSFLASIFGQTSSVADNSGWFVRAVGFGKTKAGTVVSEHNARNQPVVYACVNRIANPIARFPLKMFKRDKDGGSKEVTSEQHPLARGLAMRPNEFMSSRTLRKTVQGHALLWGNGYVEIERNQRGQSVGLWPLLPDRTRPVREGNAFFYRTNIAGETFDIDSGNVIHVMDQSHDGYVGQSPIWHARNALGLAFAMEEFGSKFFANDAKSGGFLQHPGRLGTEARANLKKAPEERTDAGASLERQGGLDNAHRVKILEEGMKFVSTTIPQDDAQFLGSREFQIAEIARIFDVPLVLLQSHEKSTSWGSGIEQLMIGFVRQTIDPWVDAWEQELNWKLFTEEERSEGFFVKFNMNAILRGDMAARAAFYGGLFQVGAISPNQVLALEDFEGIGPDGDHHFVPAAMTPLDRAINPPEPPPQLPSPPKEPA</sequence>
<dbReference type="EMBL" id="FQUP01000001">
    <property type="protein sequence ID" value="SHF02150.1"/>
    <property type="molecule type" value="Genomic_DNA"/>
</dbReference>
<keyword evidence="3" id="KW-1185">Reference proteome</keyword>
<dbReference type="STRING" id="1122133.SAMN02745157_1457"/>
<organism evidence="2 3">
    <name type="scientific">Kaistia soli DSM 19436</name>
    <dbReference type="NCBI Taxonomy" id="1122133"/>
    <lineage>
        <taxon>Bacteria</taxon>
        <taxon>Pseudomonadati</taxon>
        <taxon>Pseudomonadota</taxon>
        <taxon>Alphaproteobacteria</taxon>
        <taxon>Hyphomicrobiales</taxon>
        <taxon>Kaistiaceae</taxon>
        <taxon>Kaistia</taxon>
    </lineage>
</organism>
<name>A0A1M4Y927_9HYPH</name>
<evidence type="ECO:0000313" key="3">
    <source>
        <dbReference type="Proteomes" id="UP000184485"/>
    </source>
</evidence>
<dbReference type="RefSeq" id="WP_073051994.1">
    <property type="nucleotide sequence ID" value="NZ_FQUP01000001.1"/>
</dbReference>
<accession>A0A1M4Y927</accession>
<protein>
    <submittedName>
        <fullName evidence="2">Phage portal protein, HK97 family</fullName>
    </submittedName>
</protein>
<gene>
    <name evidence="2" type="ORF">SAMN02745157_1457</name>
</gene>
<dbReference type="InterPro" id="IPR006944">
    <property type="entry name" value="Phage/GTA_portal"/>
</dbReference>
<evidence type="ECO:0000313" key="2">
    <source>
        <dbReference type="EMBL" id="SHF02150.1"/>
    </source>
</evidence>
<evidence type="ECO:0000256" key="1">
    <source>
        <dbReference type="SAM" id="MobiDB-lite"/>
    </source>
</evidence>
<dbReference type="OrthoDB" id="7592047at2"/>
<dbReference type="InterPro" id="IPR006427">
    <property type="entry name" value="Portal_HK97"/>
</dbReference>
<dbReference type="Proteomes" id="UP000184485">
    <property type="component" value="Unassembled WGS sequence"/>
</dbReference>
<dbReference type="AlphaFoldDB" id="A0A1M4Y927"/>
<feature type="compositionally biased region" description="Pro residues" evidence="1">
    <location>
        <begin position="412"/>
        <end position="427"/>
    </location>
</feature>